<keyword evidence="7" id="KW-0012">Acyltransferase</keyword>
<dbReference type="Pfam" id="PF06974">
    <property type="entry name" value="WS_DGAT_C"/>
    <property type="match status" value="1"/>
</dbReference>
<dbReference type="GO" id="GO:0019432">
    <property type="term" value="P:triglyceride biosynthetic process"/>
    <property type="evidence" value="ECO:0000318"/>
    <property type="project" value="GO_Central"/>
</dbReference>
<dbReference type="UniPathway" id="UPA00282"/>
<feature type="domain" description="O-acyltransferase WSD1-like N-terminal" evidence="11">
    <location>
        <begin position="71"/>
        <end position="264"/>
    </location>
</feature>
<comment type="catalytic activity">
    <reaction evidence="10">
        <text>an acyl-CoA + a 1,2-diacyl-sn-glycerol = a triacyl-sn-glycerol + CoA</text>
        <dbReference type="Rhea" id="RHEA:10868"/>
        <dbReference type="ChEBI" id="CHEBI:17815"/>
        <dbReference type="ChEBI" id="CHEBI:57287"/>
        <dbReference type="ChEBI" id="CHEBI:58342"/>
        <dbReference type="ChEBI" id="CHEBI:64615"/>
        <dbReference type="EC" id="2.3.1.20"/>
    </reaction>
</comment>
<name>A0A059A0E8_EUCGR</name>
<feature type="domain" description="O-acyltransferase WSD1 C-terminal" evidence="12">
    <location>
        <begin position="318"/>
        <end position="468"/>
    </location>
</feature>
<dbReference type="GO" id="GO:0047196">
    <property type="term" value="F:long-chain-alcohol O-fatty-acyltransferase activity"/>
    <property type="evidence" value="ECO:0007669"/>
    <property type="project" value="UniProtKB-EC"/>
</dbReference>
<accession>A0A059A0E8</accession>
<reference evidence="13" key="1">
    <citation type="submission" date="2013-07" db="EMBL/GenBank/DDBJ databases">
        <title>The genome of Eucalyptus grandis.</title>
        <authorList>
            <person name="Schmutz J."/>
            <person name="Hayes R."/>
            <person name="Myburg A."/>
            <person name="Tuskan G."/>
            <person name="Grattapaglia D."/>
            <person name="Rokhsar D.S."/>
        </authorList>
    </citation>
    <scope>NUCLEOTIDE SEQUENCE</scope>
    <source>
        <tissue evidence="13">Leaf extractions</tissue>
    </source>
</reference>
<keyword evidence="6" id="KW-0256">Endoplasmic reticulum</keyword>
<dbReference type="InterPro" id="IPR023213">
    <property type="entry name" value="CAT-like_dom_sf"/>
</dbReference>
<dbReference type="SUPFAM" id="SSF52777">
    <property type="entry name" value="CoA-dependent acyltransferases"/>
    <property type="match status" value="1"/>
</dbReference>
<sequence>MELIKEDDGLEPVSPSGQYLNSKVMSVSILGILELEIPIDDSQAMSFFRDIFLPINPRFSSIMVTGEKGARKWKKVGVNMENHVHVPSFSSPKGSSSPSENDSFLKSYISQIAMQPFPQGQPLWEIHIIKCPTSEAQETLIFKLHHALGDGYSLVAALLSCLQRADDPSLPVTSPSVKKFSSANKDDRNIGLRKVVSRCFSPLVNTVRDFGWSLLKSTCVKDDLSPIRSGSESLQPYSVSTITFSLDQIKEIKSRLRVTVNDVISGVIFLATRLYMQRVSTNSNLSTNSTALVLLNTRNLRDYKPVRDMVRPNSESPWGNHFAFLHVPIPKVKPSDSQFSDPLKFVHKTHEVIKRKRSSFGVILTGKLLEIMQKCRNAEYLQAVAKHISRTARNSSMGISNVIGPIHKLSLANHPLRGVYFTVAGIPWNLLITIFSYAGNLRVAVGAEQGFIDSELYNHSLLDAFDMILRDACQKQ</sequence>
<gene>
    <name evidence="13" type="ORF">EUGRSUZ_K00600</name>
</gene>
<dbReference type="InterPro" id="IPR045034">
    <property type="entry name" value="O-acyltransferase_WSD1-like"/>
</dbReference>
<dbReference type="STRING" id="71139.A0A059A0E8"/>
<evidence type="ECO:0000256" key="9">
    <source>
        <dbReference type="ARBA" id="ARBA00047604"/>
    </source>
</evidence>
<evidence type="ECO:0000259" key="11">
    <source>
        <dbReference type="Pfam" id="PF03007"/>
    </source>
</evidence>
<dbReference type="InterPro" id="IPR009721">
    <property type="entry name" value="O-acyltransferase_WSD1_C"/>
</dbReference>
<dbReference type="PANTHER" id="PTHR31650">
    <property type="entry name" value="O-ACYLTRANSFERASE (WSD1-LIKE) FAMILY PROTEIN"/>
    <property type="match status" value="1"/>
</dbReference>
<protein>
    <submittedName>
        <fullName evidence="13">Uncharacterized protein</fullName>
    </submittedName>
</protein>
<dbReference type="KEGG" id="egr:104424641"/>
<dbReference type="GO" id="GO:0005886">
    <property type="term" value="C:plasma membrane"/>
    <property type="evidence" value="ECO:0000318"/>
    <property type="project" value="GO_Central"/>
</dbReference>
<comment type="similarity">
    <text evidence="8">In the N-terminal section; belongs to the long-chain O-acyltransferase family.</text>
</comment>
<comment type="subcellular location">
    <subcellularLocation>
        <location evidence="1">Cell membrane</location>
        <topology evidence="1">Single-pass membrane protein</topology>
    </subcellularLocation>
    <subcellularLocation>
        <location evidence="2">Endoplasmic reticulum membrane</location>
    </subcellularLocation>
</comment>
<dbReference type="AlphaFoldDB" id="A0A059A0E8"/>
<proteinExistence type="inferred from homology"/>
<evidence type="ECO:0000256" key="6">
    <source>
        <dbReference type="ARBA" id="ARBA00022824"/>
    </source>
</evidence>
<evidence type="ECO:0000256" key="4">
    <source>
        <dbReference type="ARBA" id="ARBA00005189"/>
    </source>
</evidence>
<evidence type="ECO:0000256" key="5">
    <source>
        <dbReference type="ARBA" id="ARBA00022679"/>
    </source>
</evidence>
<dbReference type="eggNOG" id="ENOG502QSH5">
    <property type="taxonomic scope" value="Eukaryota"/>
</dbReference>
<evidence type="ECO:0000256" key="10">
    <source>
        <dbReference type="ARBA" id="ARBA00048109"/>
    </source>
</evidence>
<dbReference type="Pfam" id="PF03007">
    <property type="entry name" value="WS_DGAT_cat"/>
    <property type="match status" value="1"/>
</dbReference>
<comment type="pathway">
    <text evidence="4">Lipid metabolism.</text>
</comment>
<dbReference type="Gramene" id="KCW46795">
    <property type="protein sequence ID" value="KCW46795"/>
    <property type="gene ID" value="EUGRSUZ_K00600"/>
</dbReference>
<dbReference type="Gene3D" id="3.30.559.10">
    <property type="entry name" value="Chloramphenicol acetyltransferase-like domain"/>
    <property type="match status" value="1"/>
</dbReference>
<comment type="pathway">
    <text evidence="3">Glycerolipid metabolism; triacylglycerol biosynthesis.</text>
</comment>
<evidence type="ECO:0000256" key="7">
    <source>
        <dbReference type="ARBA" id="ARBA00023315"/>
    </source>
</evidence>
<evidence type="ECO:0000313" key="13">
    <source>
        <dbReference type="EMBL" id="KCW46795.1"/>
    </source>
</evidence>
<dbReference type="PANTHER" id="PTHR31650:SF78">
    <property type="entry name" value="DIACYLGLYCEROL O-ACYLTRANSFERASE"/>
    <property type="match status" value="1"/>
</dbReference>
<evidence type="ECO:0000256" key="2">
    <source>
        <dbReference type="ARBA" id="ARBA00004586"/>
    </source>
</evidence>
<dbReference type="GO" id="GO:0005789">
    <property type="term" value="C:endoplasmic reticulum membrane"/>
    <property type="evidence" value="ECO:0007669"/>
    <property type="project" value="UniProtKB-SubCell"/>
</dbReference>
<dbReference type="EMBL" id="KK198763">
    <property type="protein sequence ID" value="KCW46795.1"/>
    <property type="molecule type" value="Genomic_DNA"/>
</dbReference>
<dbReference type="GO" id="GO:0004144">
    <property type="term" value="F:diacylglycerol O-acyltransferase activity"/>
    <property type="evidence" value="ECO:0007669"/>
    <property type="project" value="UniProtKB-EC"/>
</dbReference>
<evidence type="ECO:0000259" key="12">
    <source>
        <dbReference type="Pfam" id="PF06974"/>
    </source>
</evidence>
<dbReference type="OMA" id="NIAIMSY"/>
<organism evidence="13">
    <name type="scientific">Eucalyptus grandis</name>
    <name type="common">Flooded gum</name>
    <dbReference type="NCBI Taxonomy" id="71139"/>
    <lineage>
        <taxon>Eukaryota</taxon>
        <taxon>Viridiplantae</taxon>
        <taxon>Streptophyta</taxon>
        <taxon>Embryophyta</taxon>
        <taxon>Tracheophyta</taxon>
        <taxon>Spermatophyta</taxon>
        <taxon>Magnoliopsida</taxon>
        <taxon>eudicotyledons</taxon>
        <taxon>Gunneridae</taxon>
        <taxon>Pentapetalae</taxon>
        <taxon>rosids</taxon>
        <taxon>malvids</taxon>
        <taxon>Myrtales</taxon>
        <taxon>Myrtaceae</taxon>
        <taxon>Myrtoideae</taxon>
        <taxon>Eucalypteae</taxon>
        <taxon>Eucalyptus</taxon>
    </lineage>
</organism>
<dbReference type="OrthoDB" id="619536at2759"/>
<comment type="catalytic activity">
    <reaction evidence="9">
        <text>a long chain fatty alcohol + a fatty acyl-CoA = a long-chain alcohol wax ester + CoA</text>
        <dbReference type="Rhea" id="RHEA:38443"/>
        <dbReference type="ChEBI" id="CHEBI:17135"/>
        <dbReference type="ChEBI" id="CHEBI:57287"/>
        <dbReference type="ChEBI" id="CHEBI:77636"/>
        <dbReference type="ChEBI" id="CHEBI:235323"/>
        <dbReference type="EC" id="2.3.1.75"/>
    </reaction>
</comment>
<dbReference type="GO" id="GO:0008374">
    <property type="term" value="F:O-acyltransferase activity"/>
    <property type="evidence" value="ECO:0000318"/>
    <property type="project" value="GO_Central"/>
</dbReference>
<keyword evidence="5" id="KW-0808">Transferase</keyword>
<dbReference type="InParanoid" id="A0A059A0E8"/>
<evidence type="ECO:0000256" key="3">
    <source>
        <dbReference type="ARBA" id="ARBA00004771"/>
    </source>
</evidence>
<evidence type="ECO:0000256" key="1">
    <source>
        <dbReference type="ARBA" id="ARBA00004162"/>
    </source>
</evidence>
<dbReference type="InterPro" id="IPR004255">
    <property type="entry name" value="O-acyltransferase_WSD1_N"/>
</dbReference>
<evidence type="ECO:0000256" key="8">
    <source>
        <dbReference type="ARBA" id="ARBA00024360"/>
    </source>
</evidence>